<sequence>MAEQFDKSDSDSREAQGTYLDKLKSPEHTDPKKIAANKLILNDFRQYPELWDVKHEAFGTPPSIHLREMLEKRHNLQQGELDTKWIQIKTSYEELIKMDKLRLSDDEGPSDGNDAIQYPYTNEMRFYKSVAKRSKKAAKPEKRRHSDDEPTHSKRNVQIEPVFDHLGEESSSPSVSLETGPGSHLDTDSQDSSKLSQHETDSRLRFLLVNRDRGTQTSSSSRISEDSDGPIIESLISLHNQLEGAERKEFHKKLAKLVKIYSRRPSSSEDSSAAQ</sequence>
<feature type="region of interest" description="Disordered" evidence="1">
    <location>
        <begin position="130"/>
        <end position="230"/>
    </location>
</feature>
<feature type="compositionally biased region" description="Basic and acidic residues" evidence="1">
    <location>
        <begin position="21"/>
        <end position="31"/>
    </location>
</feature>
<feature type="region of interest" description="Disordered" evidence="1">
    <location>
        <begin position="1"/>
        <end position="31"/>
    </location>
</feature>
<feature type="compositionally biased region" description="Basic and acidic residues" evidence="1">
    <location>
        <begin position="196"/>
        <end position="214"/>
    </location>
</feature>
<dbReference type="AlphaFoldDB" id="A0AAW1V1A8"/>
<dbReference type="EMBL" id="JARQZJ010000105">
    <property type="protein sequence ID" value="KAK9887143.1"/>
    <property type="molecule type" value="Genomic_DNA"/>
</dbReference>
<organism evidence="2 3">
    <name type="scientific">Henosepilachna vigintioctopunctata</name>
    <dbReference type="NCBI Taxonomy" id="420089"/>
    <lineage>
        <taxon>Eukaryota</taxon>
        <taxon>Metazoa</taxon>
        <taxon>Ecdysozoa</taxon>
        <taxon>Arthropoda</taxon>
        <taxon>Hexapoda</taxon>
        <taxon>Insecta</taxon>
        <taxon>Pterygota</taxon>
        <taxon>Neoptera</taxon>
        <taxon>Endopterygota</taxon>
        <taxon>Coleoptera</taxon>
        <taxon>Polyphaga</taxon>
        <taxon>Cucujiformia</taxon>
        <taxon>Coccinelloidea</taxon>
        <taxon>Coccinellidae</taxon>
        <taxon>Epilachninae</taxon>
        <taxon>Epilachnini</taxon>
        <taxon>Henosepilachna</taxon>
    </lineage>
</organism>
<gene>
    <name evidence="2" type="ORF">WA026_020590</name>
</gene>
<name>A0AAW1V1A8_9CUCU</name>
<evidence type="ECO:0000256" key="1">
    <source>
        <dbReference type="SAM" id="MobiDB-lite"/>
    </source>
</evidence>
<evidence type="ECO:0000313" key="3">
    <source>
        <dbReference type="Proteomes" id="UP001431783"/>
    </source>
</evidence>
<evidence type="ECO:0000313" key="2">
    <source>
        <dbReference type="EMBL" id="KAK9887143.1"/>
    </source>
</evidence>
<feature type="compositionally biased region" description="Basic and acidic residues" evidence="1">
    <location>
        <begin position="138"/>
        <end position="152"/>
    </location>
</feature>
<reference evidence="2 3" key="1">
    <citation type="submission" date="2023-03" db="EMBL/GenBank/DDBJ databases">
        <title>Genome insight into feeding habits of ladybird beetles.</title>
        <authorList>
            <person name="Li H.-S."/>
            <person name="Huang Y.-H."/>
            <person name="Pang H."/>
        </authorList>
    </citation>
    <scope>NUCLEOTIDE SEQUENCE [LARGE SCALE GENOMIC DNA]</scope>
    <source>
        <strain evidence="2">SYSU_2023b</strain>
        <tissue evidence="2">Whole body</tissue>
    </source>
</reference>
<dbReference type="Proteomes" id="UP001431783">
    <property type="component" value="Unassembled WGS sequence"/>
</dbReference>
<accession>A0AAW1V1A8</accession>
<proteinExistence type="predicted"/>
<comment type="caution">
    <text evidence="2">The sequence shown here is derived from an EMBL/GenBank/DDBJ whole genome shotgun (WGS) entry which is preliminary data.</text>
</comment>
<evidence type="ECO:0008006" key="4">
    <source>
        <dbReference type="Google" id="ProtNLM"/>
    </source>
</evidence>
<feature type="compositionally biased region" description="Basic and acidic residues" evidence="1">
    <location>
        <begin position="1"/>
        <end position="14"/>
    </location>
</feature>
<keyword evidence="3" id="KW-1185">Reference proteome</keyword>
<protein>
    <recommendedName>
        <fullName evidence="4">MADF domain-containing protein</fullName>
    </recommendedName>
</protein>